<dbReference type="EMBL" id="CM039439">
    <property type="protein sequence ID" value="KAI4297232.1"/>
    <property type="molecule type" value="Genomic_DNA"/>
</dbReference>
<evidence type="ECO:0000313" key="2">
    <source>
        <dbReference type="Proteomes" id="UP000828941"/>
    </source>
</evidence>
<proteinExistence type="predicted"/>
<comment type="caution">
    <text evidence="1">The sequence shown here is derived from an EMBL/GenBank/DDBJ whole genome shotgun (WGS) entry which is preliminary data.</text>
</comment>
<evidence type="ECO:0000313" key="1">
    <source>
        <dbReference type="EMBL" id="KAI4297232.1"/>
    </source>
</evidence>
<name>A0ACB9KJ86_BAUVA</name>
<protein>
    <submittedName>
        <fullName evidence="1">Uncharacterized protein</fullName>
    </submittedName>
</protein>
<organism evidence="1 2">
    <name type="scientific">Bauhinia variegata</name>
    <name type="common">Purple orchid tree</name>
    <name type="synonym">Phanera variegata</name>
    <dbReference type="NCBI Taxonomy" id="167791"/>
    <lineage>
        <taxon>Eukaryota</taxon>
        <taxon>Viridiplantae</taxon>
        <taxon>Streptophyta</taxon>
        <taxon>Embryophyta</taxon>
        <taxon>Tracheophyta</taxon>
        <taxon>Spermatophyta</taxon>
        <taxon>Magnoliopsida</taxon>
        <taxon>eudicotyledons</taxon>
        <taxon>Gunneridae</taxon>
        <taxon>Pentapetalae</taxon>
        <taxon>rosids</taxon>
        <taxon>fabids</taxon>
        <taxon>Fabales</taxon>
        <taxon>Fabaceae</taxon>
        <taxon>Cercidoideae</taxon>
        <taxon>Cercideae</taxon>
        <taxon>Bauhiniinae</taxon>
        <taxon>Bauhinia</taxon>
    </lineage>
</organism>
<accession>A0ACB9KJ86</accession>
<sequence>MKTTFLALCFVLFAYKATSTILDTDGHPVRNAGDAYYLVPVSNYLNGGLALASVGNETDPKAVVLDTEKSPGLPVRFESPLRVLYISSSFYQVLCLLSMTI</sequence>
<keyword evidence="2" id="KW-1185">Reference proteome</keyword>
<reference evidence="1 2" key="1">
    <citation type="journal article" date="2022" name="DNA Res.">
        <title>Chromosomal-level genome assembly of the orchid tree Bauhinia variegata (Leguminosae; Cercidoideae) supports the allotetraploid origin hypothesis of Bauhinia.</title>
        <authorList>
            <person name="Zhong Y."/>
            <person name="Chen Y."/>
            <person name="Zheng D."/>
            <person name="Pang J."/>
            <person name="Liu Y."/>
            <person name="Luo S."/>
            <person name="Meng S."/>
            <person name="Qian L."/>
            <person name="Wei D."/>
            <person name="Dai S."/>
            <person name="Zhou R."/>
        </authorList>
    </citation>
    <scope>NUCLEOTIDE SEQUENCE [LARGE SCALE GENOMIC DNA]</scope>
    <source>
        <strain evidence="1">BV-YZ2020</strain>
    </source>
</reference>
<gene>
    <name evidence="1" type="ORF">L6164_037127</name>
</gene>
<dbReference type="Proteomes" id="UP000828941">
    <property type="component" value="Chromosome 14"/>
</dbReference>